<accession>A0A931G2X7</accession>
<feature type="compositionally biased region" description="Low complexity" evidence="1">
    <location>
        <begin position="87"/>
        <end position="98"/>
    </location>
</feature>
<dbReference type="InterPro" id="IPR036390">
    <property type="entry name" value="WH_DNA-bd_sf"/>
</dbReference>
<name>A0A931G2X7_9ACTN</name>
<protein>
    <submittedName>
        <fullName evidence="2">Uncharacterized protein</fullName>
    </submittedName>
</protein>
<gene>
    <name evidence="2" type="ORF">I4J89_43060</name>
</gene>
<keyword evidence="3" id="KW-1185">Reference proteome</keyword>
<feature type="compositionally biased region" description="Low complexity" evidence="1">
    <location>
        <begin position="201"/>
        <end position="210"/>
    </location>
</feature>
<dbReference type="AlphaFoldDB" id="A0A931G2X7"/>
<evidence type="ECO:0000313" key="3">
    <source>
        <dbReference type="Proteomes" id="UP000598146"/>
    </source>
</evidence>
<reference evidence="2" key="1">
    <citation type="submission" date="2020-11" db="EMBL/GenBank/DDBJ databases">
        <title>Isolation and identification of active actinomycetes.</title>
        <authorList>
            <person name="Sun X."/>
        </authorList>
    </citation>
    <scope>NUCLEOTIDE SEQUENCE</scope>
    <source>
        <strain evidence="2">NEAU-A11</strain>
    </source>
</reference>
<comment type="caution">
    <text evidence="2">The sequence shown here is derived from an EMBL/GenBank/DDBJ whole genome shotgun (WGS) entry which is preliminary data.</text>
</comment>
<dbReference type="RefSeq" id="WP_196419996.1">
    <property type="nucleotide sequence ID" value="NZ_JADQTO010000035.1"/>
</dbReference>
<dbReference type="Gene3D" id="1.10.10.10">
    <property type="entry name" value="Winged helix-like DNA-binding domain superfamily/Winged helix DNA-binding domain"/>
    <property type="match status" value="1"/>
</dbReference>
<dbReference type="InterPro" id="IPR036388">
    <property type="entry name" value="WH-like_DNA-bd_sf"/>
</dbReference>
<feature type="region of interest" description="Disordered" evidence="1">
    <location>
        <begin position="80"/>
        <end position="221"/>
    </location>
</feature>
<organism evidence="2 3">
    <name type="scientific">Actinoplanes aureus</name>
    <dbReference type="NCBI Taxonomy" id="2792083"/>
    <lineage>
        <taxon>Bacteria</taxon>
        <taxon>Bacillati</taxon>
        <taxon>Actinomycetota</taxon>
        <taxon>Actinomycetes</taxon>
        <taxon>Micromonosporales</taxon>
        <taxon>Micromonosporaceae</taxon>
        <taxon>Actinoplanes</taxon>
    </lineage>
</organism>
<proteinExistence type="predicted"/>
<evidence type="ECO:0000313" key="2">
    <source>
        <dbReference type="EMBL" id="MBG0568227.1"/>
    </source>
</evidence>
<sequence length="293" mass="29484">MTDESRDLTTGESDQAEPANSNFAVLAAIAELGLGATPAAIAKKVGIAYSTVNPKLRAWETAGLAERFRHDTGQTLWRLTDAGRASTATPPQFADAATPPQPAPADSREITDGGDADETTPVAAPAPADSDTATPEPVTADAVGGDAEAAVGGGEERGSDNAAATTAGATAQRPNHPGTEPAPATPAPDETAEPPRGQHAGSGTPTGAAPAKRKRPKGALKASALAILQANPGSEYTIDQLKKLIDQADAGTGYPAASHGAVSNALDTLERDGEAAKVDDRKAATFTLAPTTD</sequence>
<dbReference type="Proteomes" id="UP000598146">
    <property type="component" value="Unassembled WGS sequence"/>
</dbReference>
<feature type="compositionally biased region" description="Low complexity" evidence="1">
    <location>
        <begin position="162"/>
        <end position="182"/>
    </location>
</feature>
<feature type="compositionally biased region" description="Low complexity" evidence="1">
    <location>
        <begin position="119"/>
        <end position="150"/>
    </location>
</feature>
<dbReference type="SUPFAM" id="SSF46785">
    <property type="entry name" value="Winged helix' DNA-binding domain"/>
    <property type="match status" value="1"/>
</dbReference>
<dbReference type="EMBL" id="JADQTO010000035">
    <property type="protein sequence ID" value="MBG0568227.1"/>
    <property type="molecule type" value="Genomic_DNA"/>
</dbReference>
<evidence type="ECO:0000256" key="1">
    <source>
        <dbReference type="SAM" id="MobiDB-lite"/>
    </source>
</evidence>